<organism evidence="1 2">
    <name type="scientific">Blastopirellula sediminis</name>
    <dbReference type="NCBI Taxonomy" id="2894196"/>
    <lineage>
        <taxon>Bacteria</taxon>
        <taxon>Pseudomonadati</taxon>
        <taxon>Planctomycetota</taxon>
        <taxon>Planctomycetia</taxon>
        <taxon>Pirellulales</taxon>
        <taxon>Pirellulaceae</taxon>
        <taxon>Blastopirellula</taxon>
    </lineage>
</organism>
<gene>
    <name evidence="1" type="ORF">LOC68_09045</name>
</gene>
<evidence type="ECO:0000313" key="1">
    <source>
        <dbReference type="EMBL" id="MCC9628541.1"/>
    </source>
</evidence>
<dbReference type="AlphaFoldDB" id="A0A9X1SGC6"/>
<reference evidence="1" key="1">
    <citation type="submission" date="2021-11" db="EMBL/GenBank/DDBJ databases">
        <title>Genome sequence.</title>
        <authorList>
            <person name="Sun Q."/>
        </authorList>
    </citation>
    <scope>NUCLEOTIDE SEQUENCE</scope>
    <source>
        <strain evidence="1">JC732</strain>
    </source>
</reference>
<comment type="caution">
    <text evidence="1">The sequence shown here is derived from an EMBL/GenBank/DDBJ whole genome shotgun (WGS) entry which is preliminary data.</text>
</comment>
<protein>
    <submittedName>
        <fullName evidence="1">Uncharacterized protein</fullName>
    </submittedName>
</protein>
<proteinExistence type="predicted"/>
<name>A0A9X1SGC6_9BACT</name>
<dbReference type="InterPro" id="IPR011044">
    <property type="entry name" value="Quino_amine_DH_bsu"/>
</dbReference>
<dbReference type="SUPFAM" id="SSF50969">
    <property type="entry name" value="YVTN repeat-like/Quinoprotein amine dehydrogenase"/>
    <property type="match status" value="1"/>
</dbReference>
<accession>A0A9X1SGC6</accession>
<dbReference type="RefSeq" id="WP_230217900.1">
    <property type="nucleotide sequence ID" value="NZ_JAJKFT010000004.1"/>
</dbReference>
<keyword evidence="2" id="KW-1185">Reference proteome</keyword>
<dbReference type="Proteomes" id="UP001139103">
    <property type="component" value="Unassembled WGS sequence"/>
</dbReference>
<dbReference type="EMBL" id="JAJKFT010000004">
    <property type="protein sequence ID" value="MCC9628541.1"/>
    <property type="molecule type" value="Genomic_DNA"/>
</dbReference>
<sequence length="459" mass="50093">MRTYVAIATTLALLISFSDRCSYAEEASGQHSHHSEPRLIGRIFWQNEADATLAYGDLTRGEKWALEPKAIPGFPQLDRDSQTLVQMQAIGNVLVAGVRDMEEGELESGWIAIDGGGHEEEHGDHTHWRFTQAPQVLATQLDDQQGNPAHLYQYDGAFYLANDQKNGFTRLRPEMLAKGDTAAAAKFFAGGGQHITLAAVNDQVAYSTWIDGKEENSGRIDVVNLRESENGKGNYKIHTPTGGLHGATANSGRVFFAPADGICWVDADRELIQTEKSTQVHHVSLGKDPETEKPLRTGAFANAGHWVLFTSQSSEESFLGLIDATASEPKVQKLPIEAAEGLRLTTPQILETPSGLKMAFLFQDRHDGDATEQLTAINLDPDRNGDFSDAKIVKHIPIGKSKIVGHSGHHDICIMPGGRYACISNPGDGTIWVMSLTRLEVLEKIKVDGVPNRIVTIGN</sequence>
<evidence type="ECO:0000313" key="2">
    <source>
        <dbReference type="Proteomes" id="UP001139103"/>
    </source>
</evidence>